<reference evidence="2 3" key="1">
    <citation type="journal article" date="2023" name="bioRxiv">
        <title>Conserved and derived expression patterns and positive selection on dental genes reveal complex evolutionary context of ever-growing rodent molars.</title>
        <authorList>
            <person name="Calamari Z.T."/>
            <person name="Song A."/>
            <person name="Cohen E."/>
            <person name="Akter M."/>
            <person name="Roy R.D."/>
            <person name="Hallikas O."/>
            <person name="Christensen M.M."/>
            <person name="Li P."/>
            <person name="Marangoni P."/>
            <person name="Jernvall J."/>
            <person name="Klein O.D."/>
        </authorList>
    </citation>
    <scope>NUCLEOTIDE SEQUENCE [LARGE SCALE GENOMIC DNA]</scope>
    <source>
        <strain evidence="2">V071</strain>
    </source>
</reference>
<comment type="caution">
    <text evidence="2">The sequence shown here is derived from an EMBL/GenBank/DDBJ whole genome shotgun (WGS) entry which is preliminary data.</text>
</comment>
<dbReference type="AlphaFoldDB" id="A0AAW0J0E4"/>
<accession>A0AAW0J0E4</accession>
<organism evidence="2 3">
    <name type="scientific">Myodes glareolus</name>
    <name type="common">Bank vole</name>
    <name type="synonym">Clethrionomys glareolus</name>
    <dbReference type="NCBI Taxonomy" id="447135"/>
    <lineage>
        <taxon>Eukaryota</taxon>
        <taxon>Metazoa</taxon>
        <taxon>Chordata</taxon>
        <taxon>Craniata</taxon>
        <taxon>Vertebrata</taxon>
        <taxon>Euteleostomi</taxon>
        <taxon>Mammalia</taxon>
        <taxon>Eutheria</taxon>
        <taxon>Euarchontoglires</taxon>
        <taxon>Glires</taxon>
        <taxon>Rodentia</taxon>
        <taxon>Myomorpha</taxon>
        <taxon>Muroidea</taxon>
        <taxon>Cricetidae</taxon>
        <taxon>Arvicolinae</taxon>
        <taxon>Myodes</taxon>
    </lineage>
</organism>
<dbReference type="Pfam" id="PF08916">
    <property type="entry name" value="Phe_ZIP"/>
    <property type="match status" value="1"/>
</dbReference>
<keyword evidence="3" id="KW-1185">Reference proteome</keyword>
<proteinExistence type="predicted"/>
<evidence type="ECO:0000313" key="3">
    <source>
        <dbReference type="Proteomes" id="UP001488838"/>
    </source>
</evidence>
<dbReference type="Proteomes" id="UP001488838">
    <property type="component" value="Unassembled WGS sequence"/>
</dbReference>
<evidence type="ECO:0000313" key="2">
    <source>
        <dbReference type="EMBL" id="KAK7820043.1"/>
    </source>
</evidence>
<dbReference type="InterPro" id="IPR036290">
    <property type="entry name" value="Phe_ZIP_sf"/>
</dbReference>
<dbReference type="InterPro" id="IPR015012">
    <property type="entry name" value="Phe_ZIP"/>
</dbReference>
<gene>
    <name evidence="2" type="ORF">U0070_022575</name>
</gene>
<dbReference type="Gene3D" id="6.10.140.110">
    <property type="match status" value="1"/>
</dbReference>
<evidence type="ECO:0000259" key="1">
    <source>
        <dbReference type="Pfam" id="PF08916"/>
    </source>
</evidence>
<dbReference type="EMBL" id="JBBHLL010000075">
    <property type="protein sequence ID" value="KAK7820043.1"/>
    <property type="molecule type" value="Genomic_DNA"/>
</dbReference>
<sequence length="120" mass="13062">MRSSLLSQRCHHPTPSQSQQEFCEFHVRALPWILPGSCFHLYLGFHPQNAEPGGEAAFSGHFAELFLHFKAEVAQASFSRFPLVSAPLSPGVEITPQLDLSLDSCKVGGTLAIVGPVSIF</sequence>
<feature type="domain" description="Phenylalanine zipper" evidence="1">
    <location>
        <begin position="20"/>
        <end position="73"/>
    </location>
</feature>
<protein>
    <recommendedName>
        <fullName evidence="1">Phenylalanine zipper domain-containing protein</fullName>
    </recommendedName>
</protein>
<name>A0AAW0J0E4_MYOGA</name>
<dbReference type="SUPFAM" id="SSF109805">
    <property type="entry name" value="Phenylalanine zipper"/>
    <property type="match status" value="1"/>
</dbReference>